<organism evidence="3 4">
    <name type="scientific">Gemmobacter aquaticus</name>
    <dbReference type="NCBI Taxonomy" id="490185"/>
    <lineage>
        <taxon>Bacteria</taxon>
        <taxon>Pseudomonadati</taxon>
        <taxon>Pseudomonadota</taxon>
        <taxon>Alphaproteobacteria</taxon>
        <taxon>Rhodobacterales</taxon>
        <taxon>Paracoccaceae</taxon>
        <taxon>Gemmobacter</taxon>
    </lineage>
</organism>
<comment type="caution">
    <text evidence="3">The sequence shown here is derived from an EMBL/GenBank/DDBJ whole genome shotgun (WGS) entry which is preliminary data.</text>
</comment>
<feature type="chain" id="PRO_5037816812" description="PepSY domain-containing protein" evidence="1">
    <location>
        <begin position="22"/>
        <end position="87"/>
    </location>
</feature>
<proteinExistence type="predicted"/>
<gene>
    <name evidence="3" type="ORF">GCM10010991_08330</name>
</gene>
<dbReference type="OrthoDB" id="7365433at2"/>
<sequence>MLRKTLILSVALSTTAFSAMASDLCSVPEAEWRPQAELEAELTAKGWTISNVKKEDGCYEVYGKNEKGEKVEVFIDPKTFAVVGSDD</sequence>
<name>A0A917YH41_9RHOB</name>
<dbReference type="InterPro" id="IPR025711">
    <property type="entry name" value="PepSY"/>
</dbReference>
<dbReference type="EMBL" id="BMLP01000001">
    <property type="protein sequence ID" value="GGO27025.1"/>
    <property type="molecule type" value="Genomic_DNA"/>
</dbReference>
<dbReference type="Proteomes" id="UP000598196">
    <property type="component" value="Unassembled WGS sequence"/>
</dbReference>
<keyword evidence="4" id="KW-1185">Reference proteome</keyword>
<evidence type="ECO:0000313" key="3">
    <source>
        <dbReference type="EMBL" id="GGO27025.1"/>
    </source>
</evidence>
<accession>A0A917YH41</accession>
<evidence type="ECO:0000259" key="2">
    <source>
        <dbReference type="Pfam" id="PF13670"/>
    </source>
</evidence>
<evidence type="ECO:0000256" key="1">
    <source>
        <dbReference type="SAM" id="SignalP"/>
    </source>
</evidence>
<reference evidence="3 4" key="1">
    <citation type="journal article" date="2014" name="Int. J. Syst. Evol. Microbiol.">
        <title>Complete genome sequence of Corynebacterium casei LMG S-19264T (=DSM 44701T), isolated from a smear-ripened cheese.</title>
        <authorList>
            <consortium name="US DOE Joint Genome Institute (JGI-PGF)"/>
            <person name="Walter F."/>
            <person name="Albersmeier A."/>
            <person name="Kalinowski J."/>
            <person name="Ruckert C."/>
        </authorList>
    </citation>
    <scope>NUCLEOTIDE SEQUENCE [LARGE SCALE GENOMIC DNA]</scope>
    <source>
        <strain evidence="3 4">CGMCC 1.7029</strain>
    </source>
</reference>
<evidence type="ECO:0000313" key="4">
    <source>
        <dbReference type="Proteomes" id="UP000598196"/>
    </source>
</evidence>
<dbReference type="RefSeq" id="WP_146285410.1">
    <property type="nucleotide sequence ID" value="NZ_BMLP01000001.1"/>
</dbReference>
<dbReference type="Pfam" id="PF13670">
    <property type="entry name" value="PepSY_2"/>
    <property type="match status" value="1"/>
</dbReference>
<dbReference type="AlphaFoldDB" id="A0A917YH41"/>
<feature type="signal peptide" evidence="1">
    <location>
        <begin position="1"/>
        <end position="21"/>
    </location>
</feature>
<feature type="domain" description="PepSY" evidence="2">
    <location>
        <begin position="6"/>
        <end position="84"/>
    </location>
</feature>
<keyword evidence="1" id="KW-0732">Signal</keyword>
<protein>
    <recommendedName>
        <fullName evidence="2">PepSY domain-containing protein</fullName>
    </recommendedName>
</protein>